<organism evidence="1">
    <name type="scientific">Zea mays</name>
    <name type="common">Maize</name>
    <dbReference type="NCBI Taxonomy" id="4577"/>
    <lineage>
        <taxon>Eukaryota</taxon>
        <taxon>Viridiplantae</taxon>
        <taxon>Streptophyta</taxon>
        <taxon>Embryophyta</taxon>
        <taxon>Tracheophyta</taxon>
        <taxon>Spermatophyta</taxon>
        <taxon>Magnoliopsida</taxon>
        <taxon>Liliopsida</taxon>
        <taxon>Poales</taxon>
        <taxon>Poaceae</taxon>
        <taxon>PACMAD clade</taxon>
        <taxon>Panicoideae</taxon>
        <taxon>Andropogonodae</taxon>
        <taxon>Andropogoneae</taxon>
        <taxon>Tripsacinae</taxon>
        <taxon>Zea</taxon>
    </lineage>
</organism>
<gene>
    <name evidence="1" type="ORF">ZEAMMB73_Zm00001d041613</name>
</gene>
<dbReference type="AlphaFoldDB" id="A0A1D6MXC0"/>
<protein>
    <submittedName>
        <fullName evidence="1">Guanylyl cyclase 1</fullName>
    </submittedName>
</protein>
<dbReference type="InterPro" id="IPR018616">
    <property type="entry name" value="GUCD1"/>
</dbReference>
<dbReference type="InParanoid" id="A0A1D6MXC0"/>
<dbReference type="Pfam" id="PF09778">
    <property type="entry name" value="Guanylate_cyc_2"/>
    <property type="match status" value="1"/>
</dbReference>
<dbReference type="FunCoup" id="A0A1D6MXC0">
    <property type="interactions" value="468"/>
</dbReference>
<proteinExistence type="predicted"/>
<evidence type="ECO:0000313" key="1">
    <source>
        <dbReference type="EMBL" id="ONM33373.1"/>
    </source>
</evidence>
<sequence length="186" mass="20717">MPNRALWIGHAGDNGQSQGPGAEQSTYRADALLLTTLIRVNKVPHVQHAFTWDCGLACVLMVLRTLGIDCCDGIADLERLCRTTRSNCKKTSIEWTSYLGRRSMLELVFKSITAYDIAFLLLSGHCIAIALVDKSKLNLPCMSDYDVQQHNDEPDYMEGLRQAANFRVTTGSADPPIGYHAWLEQK</sequence>
<reference evidence="1" key="1">
    <citation type="submission" date="2015-12" db="EMBL/GenBank/DDBJ databases">
        <title>Update maize B73 reference genome by single molecule sequencing technologies.</title>
        <authorList>
            <consortium name="Maize Genome Sequencing Project"/>
            <person name="Ware D."/>
        </authorList>
    </citation>
    <scope>NUCLEOTIDE SEQUENCE [LARGE SCALE GENOMIC DNA]</scope>
    <source>
        <tissue evidence="1">Seedling</tissue>
    </source>
</reference>
<dbReference type="PANTHER" id="PTHR31400">
    <property type="entry name" value="GUANYLYL CYCLASE DOMAIN CONTAINING PROTEIN 1 GUCD1"/>
    <property type="match status" value="1"/>
</dbReference>
<accession>A0A1D6MXC0</accession>
<dbReference type="PANTHER" id="PTHR31400:SF1">
    <property type="entry name" value="PROTEIN GUCD1"/>
    <property type="match status" value="1"/>
</dbReference>
<name>A0A1D6MXC0_MAIZE</name>
<dbReference type="EMBL" id="CM007649">
    <property type="protein sequence ID" value="ONM33373.1"/>
    <property type="molecule type" value="Genomic_DNA"/>
</dbReference>